<sequence length="177" mass="19518">MSEVVGGLKRMFGMRPEMSFSFYIRDFVFRKLLRNNAKTTWAIHHSTTIHSPERITRGKNCYPGDSAGIYINARNGIILGDYTNIAPNAGLISANHDPIDNDKHLPGPPMEIGKFCWIAMNVVILPGVKLGDFTVVGAGAIVTKSFPEGYCVIVGNPAKIVKYLNKEECDAFAKTKQ</sequence>
<evidence type="ECO:0000313" key="1">
    <source>
        <dbReference type="EMBL" id="PQJ12713.1"/>
    </source>
</evidence>
<dbReference type="InterPro" id="IPR001451">
    <property type="entry name" value="Hexapep"/>
</dbReference>
<reference evidence="1 2" key="1">
    <citation type="submission" date="2018-01" db="EMBL/GenBank/DDBJ databases">
        <title>A novel member of the phylum Bacteroidetes isolated from glacier ice.</title>
        <authorList>
            <person name="Liu Q."/>
            <person name="Xin Y.-H."/>
        </authorList>
    </citation>
    <scope>NUCLEOTIDE SEQUENCE [LARGE SCALE GENOMIC DNA]</scope>
    <source>
        <strain evidence="1 2">RB1R16</strain>
    </source>
</reference>
<dbReference type="CDD" id="cd04647">
    <property type="entry name" value="LbH_MAT_like"/>
    <property type="match status" value="1"/>
</dbReference>
<evidence type="ECO:0000313" key="2">
    <source>
        <dbReference type="Proteomes" id="UP000239872"/>
    </source>
</evidence>
<dbReference type="PANTHER" id="PTHR23416">
    <property type="entry name" value="SIALIC ACID SYNTHASE-RELATED"/>
    <property type="match status" value="1"/>
</dbReference>
<comment type="caution">
    <text evidence="1">The sequence shown here is derived from an EMBL/GenBank/DDBJ whole genome shotgun (WGS) entry which is preliminary data.</text>
</comment>
<dbReference type="Proteomes" id="UP000239872">
    <property type="component" value="Unassembled WGS sequence"/>
</dbReference>
<dbReference type="RefSeq" id="WP_105037597.1">
    <property type="nucleotide sequence ID" value="NZ_PPSL01000001.1"/>
</dbReference>
<gene>
    <name evidence="1" type="ORF">CJD36_002915</name>
</gene>
<dbReference type="AlphaFoldDB" id="A0A2S7T0I2"/>
<dbReference type="InterPro" id="IPR051159">
    <property type="entry name" value="Hexapeptide_acetyltransf"/>
</dbReference>
<accession>A0A2S7T0I2</accession>
<dbReference type="Gene3D" id="2.160.10.10">
    <property type="entry name" value="Hexapeptide repeat proteins"/>
    <property type="match status" value="1"/>
</dbReference>
<dbReference type="InterPro" id="IPR011004">
    <property type="entry name" value="Trimer_LpxA-like_sf"/>
</dbReference>
<keyword evidence="1" id="KW-0012">Acyltransferase</keyword>
<dbReference type="SUPFAM" id="SSF51161">
    <property type="entry name" value="Trimeric LpxA-like enzymes"/>
    <property type="match status" value="1"/>
</dbReference>
<dbReference type="EMBL" id="PPSL01000001">
    <property type="protein sequence ID" value="PQJ12713.1"/>
    <property type="molecule type" value="Genomic_DNA"/>
</dbReference>
<dbReference type="Pfam" id="PF00132">
    <property type="entry name" value="Hexapep"/>
    <property type="match status" value="1"/>
</dbReference>
<name>A0A2S7T0I2_9BACT</name>
<dbReference type="GO" id="GO:0016746">
    <property type="term" value="F:acyltransferase activity"/>
    <property type="evidence" value="ECO:0007669"/>
    <property type="project" value="UniProtKB-KW"/>
</dbReference>
<dbReference type="OrthoDB" id="9814490at2"/>
<proteinExistence type="predicted"/>
<keyword evidence="1" id="KW-0808">Transferase</keyword>
<keyword evidence="2" id="KW-1185">Reference proteome</keyword>
<protein>
    <submittedName>
        <fullName evidence="1">Acyltransferase</fullName>
    </submittedName>
</protein>
<organism evidence="1 2">
    <name type="scientific">Flavipsychrobacter stenotrophus</name>
    <dbReference type="NCBI Taxonomy" id="2077091"/>
    <lineage>
        <taxon>Bacteria</taxon>
        <taxon>Pseudomonadati</taxon>
        <taxon>Bacteroidota</taxon>
        <taxon>Chitinophagia</taxon>
        <taxon>Chitinophagales</taxon>
        <taxon>Chitinophagaceae</taxon>
        <taxon>Flavipsychrobacter</taxon>
    </lineage>
</organism>